<keyword evidence="6" id="KW-1185">Reference proteome</keyword>
<comment type="subcellular location">
    <subcellularLocation>
        <location evidence="2">Spore coat</location>
    </subcellularLocation>
</comment>
<gene>
    <name evidence="5" type="ORF">J2S74_001449</name>
</gene>
<dbReference type="EMBL" id="JAUSUG010000004">
    <property type="protein sequence ID" value="MDQ0254076.1"/>
    <property type="molecule type" value="Genomic_DNA"/>
</dbReference>
<dbReference type="Proteomes" id="UP001230005">
    <property type="component" value="Unassembled WGS sequence"/>
</dbReference>
<dbReference type="Gene3D" id="1.20.1260.10">
    <property type="match status" value="1"/>
</dbReference>
<evidence type="ECO:0000256" key="4">
    <source>
        <dbReference type="SAM" id="MobiDB-lite"/>
    </source>
</evidence>
<organism evidence="5 6">
    <name type="scientific">Evansella vedderi</name>
    <dbReference type="NCBI Taxonomy" id="38282"/>
    <lineage>
        <taxon>Bacteria</taxon>
        <taxon>Bacillati</taxon>
        <taxon>Bacillota</taxon>
        <taxon>Bacilli</taxon>
        <taxon>Bacillales</taxon>
        <taxon>Bacillaceae</taxon>
        <taxon>Evansella</taxon>
    </lineage>
</organism>
<reference evidence="5 6" key="1">
    <citation type="submission" date="2023-07" db="EMBL/GenBank/DDBJ databases">
        <title>Genomic Encyclopedia of Type Strains, Phase IV (KMG-IV): sequencing the most valuable type-strain genomes for metagenomic binning, comparative biology and taxonomic classification.</title>
        <authorList>
            <person name="Goeker M."/>
        </authorList>
    </citation>
    <scope>NUCLEOTIDE SEQUENCE [LARGE SCALE GENOMIC DNA]</scope>
    <source>
        <strain evidence="5 6">DSM 9768</strain>
    </source>
</reference>
<dbReference type="InterPro" id="IPR012347">
    <property type="entry name" value="Ferritin-like"/>
</dbReference>
<dbReference type="Pfam" id="PF07875">
    <property type="entry name" value="Coat_F"/>
    <property type="match status" value="1"/>
</dbReference>
<accession>A0ABT9ZS63</accession>
<dbReference type="PANTHER" id="PTHR39183">
    <property type="entry name" value="SPORE COAT PROTEIN F-LIKE PROTEIN YHCQ"/>
    <property type="match status" value="1"/>
</dbReference>
<feature type="compositionally biased region" description="Low complexity" evidence="4">
    <location>
        <begin position="152"/>
        <end position="169"/>
    </location>
</feature>
<name>A0ABT9ZS63_9BACI</name>
<evidence type="ECO:0000313" key="6">
    <source>
        <dbReference type="Proteomes" id="UP001230005"/>
    </source>
</evidence>
<dbReference type="PANTHER" id="PTHR39183:SF1">
    <property type="entry name" value="SPORE COAT PROTEIN F-LIKE PROTEIN YHCQ"/>
    <property type="match status" value="1"/>
</dbReference>
<feature type="region of interest" description="Disordered" evidence="4">
    <location>
        <begin position="98"/>
        <end position="118"/>
    </location>
</feature>
<dbReference type="InterPro" id="IPR012851">
    <property type="entry name" value="Spore_coat_CotF-like"/>
</dbReference>
<dbReference type="RefSeq" id="WP_307323525.1">
    <property type="nucleotide sequence ID" value="NZ_JAUSUG010000004.1"/>
</dbReference>
<evidence type="ECO:0000256" key="2">
    <source>
        <dbReference type="ARBA" id="ARBA00024325"/>
    </source>
</evidence>
<evidence type="ECO:0000313" key="5">
    <source>
        <dbReference type="EMBL" id="MDQ0254076.1"/>
    </source>
</evidence>
<protein>
    <submittedName>
        <fullName evidence="5">Polygalacturonase</fullName>
    </submittedName>
</protein>
<comment type="caution">
    <text evidence="5">The sequence shown here is derived from an EMBL/GenBank/DDBJ whole genome shotgun (WGS) entry which is preliminary data.</text>
</comment>
<evidence type="ECO:0000256" key="3">
    <source>
        <dbReference type="ARBA" id="ARBA00024344"/>
    </source>
</evidence>
<proteinExistence type="inferred from homology"/>
<feature type="region of interest" description="Disordered" evidence="4">
    <location>
        <begin position="132"/>
        <end position="187"/>
    </location>
</feature>
<evidence type="ECO:0000256" key="1">
    <source>
        <dbReference type="ARBA" id="ARBA00022969"/>
    </source>
</evidence>
<sequence>MNQLANQMSDQAIATDLLLSAKEGVKNCAYALTEATSDDVRKTLNQQLQQAVIFQQKVADYMISQGYYHPYSLNEQIQVDQMTAQSVIQYSQQQQSPVFGQQPTFTQSQNMQQSYQQSPGLEEQFMQGATVTPSQAAGTNTTGAQPTASGFNNQQTQQTTAGANNQQSQGTPDINITIEDTDPTYEQSVDTDKQYYEMADELDEKLFLLPEGHEEKPSEE</sequence>
<keyword evidence="1" id="KW-0749">Sporulation</keyword>
<comment type="similarity">
    <text evidence="3">Belongs to the CotF family.</text>
</comment>
<feature type="compositionally biased region" description="Polar residues" evidence="4">
    <location>
        <begin position="132"/>
        <end position="151"/>
    </location>
</feature>